<dbReference type="InterPro" id="IPR036864">
    <property type="entry name" value="Zn2-C6_fun-type_DNA-bd_sf"/>
</dbReference>
<protein>
    <recommendedName>
        <fullName evidence="6">Zn(2)-C6 fungal-type domain-containing protein</fullName>
    </recommendedName>
</protein>
<dbReference type="GO" id="GO:0008270">
    <property type="term" value="F:zinc ion binding"/>
    <property type="evidence" value="ECO:0007669"/>
    <property type="project" value="InterPro"/>
</dbReference>
<dbReference type="AlphaFoldDB" id="A0A5N6TKG8"/>
<organism evidence="7 8">
    <name type="scientific">Aspergillus avenaceus</name>
    <dbReference type="NCBI Taxonomy" id="36643"/>
    <lineage>
        <taxon>Eukaryota</taxon>
        <taxon>Fungi</taxon>
        <taxon>Dikarya</taxon>
        <taxon>Ascomycota</taxon>
        <taxon>Pezizomycotina</taxon>
        <taxon>Eurotiomycetes</taxon>
        <taxon>Eurotiomycetidae</taxon>
        <taxon>Eurotiales</taxon>
        <taxon>Aspergillaceae</taxon>
        <taxon>Aspergillus</taxon>
        <taxon>Aspergillus subgen. Circumdati</taxon>
    </lineage>
</organism>
<feature type="compositionally biased region" description="Polar residues" evidence="5">
    <location>
        <begin position="59"/>
        <end position="73"/>
    </location>
</feature>
<evidence type="ECO:0000256" key="2">
    <source>
        <dbReference type="ARBA" id="ARBA00023125"/>
    </source>
</evidence>
<gene>
    <name evidence="7" type="ORF">BDV25DRAFT_44680</name>
</gene>
<dbReference type="Proteomes" id="UP000325780">
    <property type="component" value="Unassembled WGS sequence"/>
</dbReference>
<dbReference type="GO" id="GO:0045944">
    <property type="term" value="P:positive regulation of transcription by RNA polymerase II"/>
    <property type="evidence" value="ECO:0007669"/>
    <property type="project" value="TreeGrafter"/>
</dbReference>
<name>A0A5N6TKG8_ASPAV</name>
<dbReference type="GO" id="GO:0000976">
    <property type="term" value="F:transcription cis-regulatory region binding"/>
    <property type="evidence" value="ECO:0007669"/>
    <property type="project" value="TreeGrafter"/>
</dbReference>
<evidence type="ECO:0000256" key="3">
    <source>
        <dbReference type="ARBA" id="ARBA00023163"/>
    </source>
</evidence>
<keyword evidence="3" id="KW-0804">Transcription</keyword>
<dbReference type="PANTHER" id="PTHR37534">
    <property type="entry name" value="TRANSCRIPTIONAL ACTIVATOR PROTEIN UGA3"/>
    <property type="match status" value="1"/>
</dbReference>
<feature type="compositionally biased region" description="Polar residues" evidence="5">
    <location>
        <begin position="208"/>
        <end position="223"/>
    </location>
</feature>
<evidence type="ECO:0000256" key="1">
    <source>
        <dbReference type="ARBA" id="ARBA00023015"/>
    </source>
</evidence>
<feature type="compositionally biased region" description="Polar residues" evidence="5">
    <location>
        <begin position="190"/>
        <end position="200"/>
    </location>
</feature>
<proteinExistence type="predicted"/>
<evidence type="ECO:0000256" key="5">
    <source>
        <dbReference type="SAM" id="MobiDB-lite"/>
    </source>
</evidence>
<dbReference type="PROSITE" id="PS50048">
    <property type="entry name" value="ZN2_CY6_FUNGAL_2"/>
    <property type="match status" value="1"/>
</dbReference>
<keyword evidence="2" id="KW-0238">DNA-binding</keyword>
<sequence length="702" mass="77728">MAPVSAAGNNVFSSPDLDPPVEVTAIDTSALEVDMETPDKVATDDNARDSPYADGGVLTPNSTTASVSRTPGSDTGRRKEVVRKPRRVRTGCLTCRERHLKCDEALHQCQNCRKSGRLCRRGIRLNFIDTQTVAPPHYIRPPSGSHVTFRDDSRHIASEYVGGFERYPPPEADPPLIIPDLTSPPLSSPYNVQATSSATNGVGAAPPTSINGNPSSQARHSLHSFQDHSASYAPFNSAKRANVASSGYACLNNPDDFFLLQVFVDEIGQWMDSMNDVKHFSHILPFHALEQPMLSKAFMACGARHVFLKNASYGDEKASFLHDAASRDLLGSLQDPDRDSALCATTAVVLNVYEMMCSRSFPSINGMNHIAGARALIKECRWDARTHGLGGVCFWLNATMELLSCLHFNWSMAWDPDTWGVNMEFGQAQPSVAGNEELWTHRIIYICAKVANFRSALPPHQALDHAIGDMQINKRCQEWNMYNEWCDKWAKAVPRSMVPLAYLQPWQTNSKSVFPNIWLIKRSSILARLFYHTARILLTKSHPVESEFSPEMQSVQQSHAHDICGIVAHIKDRGFASLSIRFLALAAECLVTREAQEEMFELLDIIAQETGWRAEDVKSGLQQTWGWNATQEQHPVTADPDALSLLNDPHAFSLDPSSTLLKMPPGVVNPILAFSDFSTDPHPYGDSYVAPHQISQYQCGGL</sequence>
<keyword evidence="4" id="KW-0539">Nucleus</keyword>
<dbReference type="GO" id="GO:0005634">
    <property type="term" value="C:nucleus"/>
    <property type="evidence" value="ECO:0007669"/>
    <property type="project" value="TreeGrafter"/>
</dbReference>
<dbReference type="OrthoDB" id="4078573at2759"/>
<accession>A0A5N6TKG8</accession>
<dbReference type="CDD" id="cd00067">
    <property type="entry name" value="GAL4"/>
    <property type="match status" value="1"/>
</dbReference>
<feature type="domain" description="Zn(2)-C6 fungal-type" evidence="6">
    <location>
        <begin position="91"/>
        <end position="121"/>
    </location>
</feature>
<keyword evidence="1" id="KW-0805">Transcription regulation</keyword>
<reference evidence="7 8" key="1">
    <citation type="submission" date="2019-04" db="EMBL/GenBank/DDBJ databases">
        <title>Friends and foes A comparative genomics study of 23 Aspergillus species from section Flavi.</title>
        <authorList>
            <consortium name="DOE Joint Genome Institute"/>
            <person name="Kjaerbolling I."/>
            <person name="Vesth T."/>
            <person name="Frisvad J.C."/>
            <person name="Nybo J.L."/>
            <person name="Theobald S."/>
            <person name="Kildgaard S."/>
            <person name="Isbrandt T."/>
            <person name="Kuo A."/>
            <person name="Sato A."/>
            <person name="Lyhne E.K."/>
            <person name="Kogle M.E."/>
            <person name="Wiebenga A."/>
            <person name="Kun R.S."/>
            <person name="Lubbers R.J."/>
            <person name="Makela M.R."/>
            <person name="Barry K."/>
            <person name="Chovatia M."/>
            <person name="Clum A."/>
            <person name="Daum C."/>
            <person name="Haridas S."/>
            <person name="He G."/>
            <person name="LaButti K."/>
            <person name="Lipzen A."/>
            <person name="Mondo S."/>
            <person name="Riley R."/>
            <person name="Salamov A."/>
            <person name="Simmons B.A."/>
            <person name="Magnuson J.K."/>
            <person name="Henrissat B."/>
            <person name="Mortensen U.H."/>
            <person name="Larsen T.O."/>
            <person name="Devries R.P."/>
            <person name="Grigoriev I.V."/>
            <person name="Machida M."/>
            <person name="Baker S.E."/>
            <person name="Andersen M.R."/>
        </authorList>
    </citation>
    <scope>NUCLEOTIDE SEQUENCE [LARGE SCALE GENOMIC DNA]</scope>
    <source>
        <strain evidence="7 8">IBT 18842</strain>
    </source>
</reference>
<evidence type="ECO:0000313" key="8">
    <source>
        <dbReference type="Proteomes" id="UP000325780"/>
    </source>
</evidence>
<feature type="region of interest" description="Disordered" evidence="5">
    <location>
        <begin position="34"/>
        <end position="80"/>
    </location>
</feature>
<dbReference type="PANTHER" id="PTHR37534:SF40">
    <property type="entry name" value="ZN(2)-C6 FUNGAL-TYPE DOMAIN-CONTAINING PROTEIN"/>
    <property type="match status" value="1"/>
</dbReference>
<evidence type="ECO:0000256" key="4">
    <source>
        <dbReference type="ARBA" id="ARBA00023242"/>
    </source>
</evidence>
<evidence type="ECO:0000313" key="7">
    <source>
        <dbReference type="EMBL" id="KAE8146815.1"/>
    </source>
</evidence>
<feature type="region of interest" description="Disordered" evidence="5">
    <location>
        <begin position="1"/>
        <end position="21"/>
    </location>
</feature>
<feature type="region of interest" description="Disordered" evidence="5">
    <location>
        <begin position="190"/>
        <end position="223"/>
    </location>
</feature>
<dbReference type="Gene3D" id="4.10.240.10">
    <property type="entry name" value="Zn(2)-C6 fungal-type DNA-binding domain"/>
    <property type="match status" value="1"/>
</dbReference>
<dbReference type="InterPro" id="IPR001138">
    <property type="entry name" value="Zn2Cys6_DnaBD"/>
</dbReference>
<dbReference type="SUPFAM" id="SSF57701">
    <property type="entry name" value="Zn2/Cys6 DNA-binding domain"/>
    <property type="match status" value="1"/>
</dbReference>
<keyword evidence="8" id="KW-1185">Reference proteome</keyword>
<evidence type="ECO:0000259" key="6">
    <source>
        <dbReference type="PROSITE" id="PS50048"/>
    </source>
</evidence>
<dbReference type="Pfam" id="PF00172">
    <property type="entry name" value="Zn_clus"/>
    <property type="match status" value="1"/>
</dbReference>
<dbReference type="SMART" id="SM00066">
    <property type="entry name" value="GAL4"/>
    <property type="match status" value="1"/>
</dbReference>
<feature type="compositionally biased region" description="Basic and acidic residues" evidence="5">
    <location>
        <begin position="37"/>
        <end position="48"/>
    </location>
</feature>
<dbReference type="EMBL" id="ML742241">
    <property type="protein sequence ID" value="KAE8146815.1"/>
    <property type="molecule type" value="Genomic_DNA"/>
</dbReference>
<dbReference type="GO" id="GO:0000981">
    <property type="term" value="F:DNA-binding transcription factor activity, RNA polymerase II-specific"/>
    <property type="evidence" value="ECO:0007669"/>
    <property type="project" value="InterPro"/>
</dbReference>
<dbReference type="PROSITE" id="PS00463">
    <property type="entry name" value="ZN2_CY6_FUNGAL_1"/>
    <property type="match status" value="1"/>
</dbReference>